<keyword evidence="1" id="KW-0472">Membrane</keyword>
<reference evidence="2" key="1">
    <citation type="journal article" date="2021" name="Proc. Natl. Acad. Sci. U.S.A.">
        <title>A Catalog of Tens of Thousands of Viruses from Human Metagenomes Reveals Hidden Associations with Chronic Diseases.</title>
        <authorList>
            <person name="Tisza M.J."/>
            <person name="Buck C.B."/>
        </authorList>
    </citation>
    <scope>NUCLEOTIDE SEQUENCE</scope>
    <source>
        <strain evidence="2">CtC4e1</strain>
    </source>
</reference>
<keyword evidence="1" id="KW-1133">Transmembrane helix</keyword>
<proteinExistence type="predicted"/>
<evidence type="ECO:0000313" key="2">
    <source>
        <dbReference type="EMBL" id="DAG06315.1"/>
    </source>
</evidence>
<keyword evidence="1" id="KW-0812">Transmembrane</keyword>
<evidence type="ECO:0000256" key="1">
    <source>
        <dbReference type="SAM" id="Phobius"/>
    </source>
</evidence>
<dbReference type="EMBL" id="BK016269">
    <property type="protein sequence ID" value="DAG06315.1"/>
    <property type="molecule type" value="Genomic_DNA"/>
</dbReference>
<sequence length="51" mass="6087">MNQFFCFTTDNIDAIQQFTNCCFFLFVQHTVLPSFLLFWVNSLTLIIFYHG</sequence>
<protein>
    <submittedName>
        <fullName evidence="2">Uncharacterized protein</fullName>
    </submittedName>
</protein>
<name>A0A8S5VI82_9CAUD</name>
<feature type="transmembrane region" description="Helical" evidence="1">
    <location>
        <begin position="31"/>
        <end position="49"/>
    </location>
</feature>
<organism evidence="2">
    <name type="scientific">Siphoviridae sp. ctC4e1</name>
    <dbReference type="NCBI Taxonomy" id="2825375"/>
    <lineage>
        <taxon>Viruses</taxon>
        <taxon>Duplodnaviria</taxon>
        <taxon>Heunggongvirae</taxon>
        <taxon>Uroviricota</taxon>
        <taxon>Caudoviricetes</taxon>
    </lineage>
</organism>
<accession>A0A8S5VI82</accession>